<organism evidence="1 2">
    <name type="scientific">Adonisia turfae CCMR0082</name>
    <dbReference type="NCBI Taxonomy" id="2304604"/>
    <lineage>
        <taxon>Bacteria</taxon>
        <taxon>Bacillati</taxon>
        <taxon>Cyanobacteriota</taxon>
        <taxon>Adonisia</taxon>
        <taxon>Adonisia turfae</taxon>
    </lineage>
</organism>
<evidence type="ECO:0008006" key="3">
    <source>
        <dbReference type="Google" id="ProtNLM"/>
    </source>
</evidence>
<sequence>MVILSKVISGGQTGADKAGLDAAFECGIETGGWAPKGWLIQNASGENVSDPSLANYGLKEFPKPGYPPRTKANIQDSDGTVWFGFDQSPGGRLTINTAKRLGKPFLINPTAPNLSEWILEREIKVLNIAGNRLSSFNPDIYDTTYMILIEAFNQLSPSD</sequence>
<evidence type="ECO:0000313" key="2">
    <source>
        <dbReference type="Proteomes" id="UP000473574"/>
    </source>
</evidence>
<dbReference type="EMBL" id="QZCE01000002">
    <property type="protein sequence ID" value="NEZ64639.1"/>
    <property type="molecule type" value="Genomic_DNA"/>
</dbReference>
<dbReference type="InterPro" id="IPR024755">
    <property type="entry name" value="cpYpsA"/>
</dbReference>
<evidence type="ECO:0000313" key="1">
    <source>
        <dbReference type="EMBL" id="NEZ64639.1"/>
    </source>
</evidence>
<accession>A0A6M0S883</accession>
<dbReference type="Pfam" id="PF12694">
    <property type="entry name" value="cpYpsA"/>
    <property type="match status" value="1"/>
</dbReference>
<dbReference type="AlphaFoldDB" id="A0A6M0S883"/>
<gene>
    <name evidence="1" type="ORF">D0962_17900</name>
</gene>
<comment type="caution">
    <text evidence="1">The sequence shown here is derived from an EMBL/GenBank/DDBJ whole genome shotgun (WGS) entry which is preliminary data.</text>
</comment>
<reference evidence="1 2" key="1">
    <citation type="journal article" date="2020" name="Microb. Ecol.">
        <title>Ecogenomics of the Marine Benthic Filamentous Cyanobacterium Adonisia.</title>
        <authorList>
            <person name="Walter J.M."/>
            <person name="Coutinho F.H."/>
            <person name="Leomil L."/>
            <person name="Hargreaves P.I."/>
            <person name="Campeao M.E."/>
            <person name="Vieira V.V."/>
            <person name="Silva B.S."/>
            <person name="Fistarol G.O."/>
            <person name="Salomon P.S."/>
            <person name="Sawabe T."/>
            <person name="Mino S."/>
            <person name="Hosokawa M."/>
            <person name="Miyashita H."/>
            <person name="Maruyama F."/>
            <person name="van Verk M.C."/>
            <person name="Dutilh B.E."/>
            <person name="Thompson C.C."/>
            <person name="Thompson F.L."/>
        </authorList>
    </citation>
    <scope>NUCLEOTIDE SEQUENCE [LARGE SCALE GENOMIC DNA]</scope>
    <source>
        <strain evidence="1 2">CCMR0082</strain>
    </source>
</reference>
<protein>
    <recommendedName>
        <fullName evidence="3">Molybdenum carrier</fullName>
    </recommendedName>
</protein>
<dbReference type="Gene3D" id="3.40.50.450">
    <property type="match status" value="1"/>
</dbReference>
<name>A0A6M0S883_9CYAN</name>
<proteinExistence type="predicted"/>
<dbReference type="Proteomes" id="UP000473574">
    <property type="component" value="Unassembled WGS sequence"/>
</dbReference>